<comment type="caution">
    <text evidence="2">The sequence shown here is derived from an EMBL/GenBank/DDBJ whole genome shotgun (WGS) entry which is preliminary data.</text>
</comment>
<protein>
    <submittedName>
        <fullName evidence="2">NAD(P)H-dependent oxidoreductase</fullName>
    </submittedName>
</protein>
<dbReference type="GO" id="GO:0016491">
    <property type="term" value="F:oxidoreductase activity"/>
    <property type="evidence" value="ECO:0007669"/>
    <property type="project" value="InterPro"/>
</dbReference>
<dbReference type="AlphaFoldDB" id="A0A9J6QQR4"/>
<name>A0A9J6QQR4_9FIRM</name>
<gene>
    <name evidence="2" type="ORF">OBO34_07575</name>
</gene>
<evidence type="ECO:0000313" key="3">
    <source>
        <dbReference type="Proteomes" id="UP001065549"/>
    </source>
</evidence>
<keyword evidence="3" id="KW-1185">Reference proteome</keyword>
<organism evidence="2 3">
    <name type="scientific">Hominibacterium faecale</name>
    <dbReference type="NCBI Taxonomy" id="2839743"/>
    <lineage>
        <taxon>Bacteria</taxon>
        <taxon>Bacillati</taxon>
        <taxon>Bacillota</taxon>
        <taxon>Clostridia</taxon>
        <taxon>Peptostreptococcales</taxon>
        <taxon>Anaerovoracaceae</taxon>
        <taxon>Hominibacterium</taxon>
    </lineage>
</organism>
<dbReference type="Proteomes" id="UP001065549">
    <property type="component" value="Unassembled WGS sequence"/>
</dbReference>
<feature type="domain" description="NADPH-dependent FMN reductase-like" evidence="1">
    <location>
        <begin position="1"/>
        <end position="92"/>
    </location>
</feature>
<evidence type="ECO:0000259" key="1">
    <source>
        <dbReference type="Pfam" id="PF03358"/>
    </source>
</evidence>
<dbReference type="Gene3D" id="3.40.50.360">
    <property type="match status" value="1"/>
</dbReference>
<reference evidence="2" key="1">
    <citation type="submission" date="2022-09" db="EMBL/GenBank/DDBJ databases">
        <title>Culturomic study of gut microbiota in children with autism spectrum disorder.</title>
        <authorList>
            <person name="Efimov B.A."/>
            <person name="Chaplin A.V."/>
            <person name="Sokolova S.R."/>
            <person name="Pikina A.P."/>
            <person name="Korzhanova M."/>
            <person name="Belova V."/>
            <person name="Korostin D."/>
        </authorList>
    </citation>
    <scope>NUCLEOTIDE SEQUENCE</scope>
    <source>
        <strain evidence="2">ASD5510</strain>
    </source>
</reference>
<dbReference type="InterPro" id="IPR005025">
    <property type="entry name" value="FMN_Rdtase-like_dom"/>
</dbReference>
<dbReference type="RefSeq" id="WP_253019791.1">
    <property type="nucleotide sequence ID" value="NZ_JAOSHN010000003.1"/>
</dbReference>
<dbReference type="SUPFAM" id="SSF52218">
    <property type="entry name" value="Flavoproteins"/>
    <property type="match status" value="1"/>
</dbReference>
<evidence type="ECO:0000313" key="2">
    <source>
        <dbReference type="EMBL" id="MCU7378213.1"/>
    </source>
</evidence>
<sequence length="215" mass="23773">MKIAFINGSPKKTGSASAMLIEEMTACLEDMETVQYHAYNGAFAIPEALKEQDALVFVFPLYVDGVPSHLVRLLERLETTLHGKSISVYAVVNCGFFEGEQNRWALEIMHNWCVKAGLSWGRGLGIGGGGMLSMLKDAPPDKGPKKTISRGIDQLVHSIRENTHGQESAADLLVSPNFPRRLYMLAAQMGWRRQIKKNGLKAKDLGRKEGCIRLT</sequence>
<dbReference type="Pfam" id="PF03358">
    <property type="entry name" value="FMN_red"/>
    <property type="match status" value="1"/>
</dbReference>
<proteinExistence type="predicted"/>
<accession>A0A9J6QQR4</accession>
<dbReference type="EMBL" id="JAOSHN010000003">
    <property type="protein sequence ID" value="MCU7378213.1"/>
    <property type="molecule type" value="Genomic_DNA"/>
</dbReference>
<dbReference type="InterPro" id="IPR029039">
    <property type="entry name" value="Flavoprotein-like_sf"/>
</dbReference>